<keyword evidence="7 10" id="KW-0472">Membrane</keyword>
<feature type="transmembrane region" description="Helical" evidence="10">
    <location>
        <begin position="182"/>
        <end position="210"/>
    </location>
</feature>
<reference evidence="11 12" key="1">
    <citation type="submission" date="2023-03" db="EMBL/GenBank/DDBJ databases">
        <title>High recombination rates correlate with genetic variation in Cardiocondyla obscurior ants.</title>
        <authorList>
            <person name="Errbii M."/>
        </authorList>
    </citation>
    <scope>NUCLEOTIDE SEQUENCE [LARGE SCALE GENOMIC DNA]</scope>
    <source>
        <strain evidence="11">Alpha-2009</strain>
        <tissue evidence="11">Whole body</tissue>
    </source>
</reference>
<keyword evidence="4 10" id="KW-0812">Transmembrane</keyword>
<feature type="transmembrane region" description="Helical" evidence="10">
    <location>
        <begin position="257"/>
        <end position="279"/>
    </location>
</feature>
<comment type="caution">
    <text evidence="11">The sequence shown here is derived from an EMBL/GenBank/DDBJ whole genome shotgun (WGS) entry which is preliminary data.</text>
</comment>
<comment type="subcellular location">
    <subcellularLocation>
        <location evidence="1 10">Cell membrane</location>
        <topology evidence="1 10">Multi-pass membrane protein</topology>
    </subcellularLocation>
</comment>
<evidence type="ECO:0000313" key="11">
    <source>
        <dbReference type="EMBL" id="KAL0126418.1"/>
    </source>
</evidence>
<keyword evidence="2" id="KW-1003">Cell membrane</keyword>
<evidence type="ECO:0000256" key="5">
    <source>
        <dbReference type="ARBA" id="ARBA00022725"/>
    </source>
</evidence>
<accession>A0AAW2GEG6</accession>
<dbReference type="PANTHER" id="PTHR21137:SF35">
    <property type="entry name" value="ODORANT RECEPTOR 19A-RELATED"/>
    <property type="match status" value="1"/>
</dbReference>
<evidence type="ECO:0000256" key="4">
    <source>
        <dbReference type="ARBA" id="ARBA00022692"/>
    </source>
</evidence>
<dbReference type="GO" id="GO:0004984">
    <property type="term" value="F:olfactory receptor activity"/>
    <property type="evidence" value="ECO:0007669"/>
    <property type="project" value="InterPro"/>
</dbReference>
<dbReference type="PANTHER" id="PTHR21137">
    <property type="entry name" value="ODORANT RECEPTOR"/>
    <property type="match status" value="1"/>
</dbReference>
<keyword evidence="9 10" id="KW-0807">Transducer</keyword>
<organism evidence="11 12">
    <name type="scientific">Cardiocondyla obscurior</name>
    <dbReference type="NCBI Taxonomy" id="286306"/>
    <lineage>
        <taxon>Eukaryota</taxon>
        <taxon>Metazoa</taxon>
        <taxon>Ecdysozoa</taxon>
        <taxon>Arthropoda</taxon>
        <taxon>Hexapoda</taxon>
        <taxon>Insecta</taxon>
        <taxon>Pterygota</taxon>
        <taxon>Neoptera</taxon>
        <taxon>Endopterygota</taxon>
        <taxon>Hymenoptera</taxon>
        <taxon>Apocrita</taxon>
        <taxon>Aculeata</taxon>
        <taxon>Formicoidea</taxon>
        <taxon>Formicidae</taxon>
        <taxon>Myrmicinae</taxon>
        <taxon>Cardiocondyla</taxon>
    </lineage>
</organism>
<dbReference type="GO" id="GO:0005549">
    <property type="term" value="F:odorant binding"/>
    <property type="evidence" value="ECO:0007669"/>
    <property type="project" value="InterPro"/>
</dbReference>
<feature type="transmembrane region" description="Helical" evidence="10">
    <location>
        <begin position="31"/>
        <end position="49"/>
    </location>
</feature>
<proteinExistence type="inferred from homology"/>
<name>A0AAW2GEG6_9HYME</name>
<dbReference type="EMBL" id="JADYXP020000004">
    <property type="protein sequence ID" value="KAL0126418.1"/>
    <property type="molecule type" value="Genomic_DNA"/>
</dbReference>
<feature type="transmembrane region" description="Helical" evidence="10">
    <location>
        <begin position="61"/>
        <end position="83"/>
    </location>
</feature>
<comment type="similarity">
    <text evidence="10">Belongs to the insect chemoreceptor superfamily. Heteromeric odorant receptor channel (TC 1.A.69) family.</text>
</comment>
<evidence type="ECO:0000256" key="10">
    <source>
        <dbReference type="RuleBase" id="RU351113"/>
    </source>
</evidence>
<keyword evidence="6 10" id="KW-1133">Transmembrane helix</keyword>
<evidence type="ECO:0000256" key="3">
    <source>
        <dbReference type="ARBA" id="ARBA00022606"/>
    </source>
</evidence>
<keyword evidence="8 10" id="KW-0675">Receptor</keyword>
<dbReference type="GO" id="GO:0005886">
    <property type="term" value="C:plasma membrane"/>
    <property type="evidence" value="ECO:0007669"/>
    <property type="project" value="UniProtKB-SubCell"/>
</dbReference>
<evidence type="ECO:0000313" key="12">
    <source>
        <dbReference type="Proteomes" id="UP001430953"/>
    </source>
</evidence>
<evidence type="ECO:0000256" key="6">
    <source>
        <dbReference type="ARBA" id="ARBA00022989"/>
    </source>
</evidence>
<keyword evidence="5 10" id="KW-0552">Olfaction</keyword>
<dbReference type="AlphaFoldDB" id="A0AAW2GEG6"/>
<sequence length="431" mass="49568">MHAIERYYKINRIILKLVGLWPYHQSYFSQLLKVLFVSILVTFIFAQLLPFTTQQYNTSLLFQVLSFVFPILIDTTKYCLFIIQANNLKRLLDQIQDDWNSLKDKFEIKIIKKYACNARLFSIVVMIYCYFGLLSCGIVQFLPIILDVLLPLNDSRPHYLLVATEYFVSQEKYFHLMLLHEALAYIIGTTALCGTSAIIMTCILHACALFKIASCRIENAIKKSTLMIPSPKREYFIYRKVVHAVIMHQKASKFVELLTSSFGTLFSILIILGVSSLTFNLFQFLQLITLTKNTGQASMVAILILLHLNYMFVANYGGQELLNHGLKMFKTTYNGLWYAVPLRTQKLLLFIMQKETLNIGLTCGGIFVISLEGFATVKNSLCGLFNSEKPQIFMFNCTDLDTIFFFSACKRGSILFHVDLFRKIKIRIKSK</sequence>
<evidence type="ECO:0000256" key="7">
    <source>
        <dbReference type="ARBA" id="ARBA00023136"/>
    </source>
</evidence>
<dbReference type="Pfam" id="PF02949">
    <property type="entry name" value="7tm_6"/>
    <property type="match status" value="1"/>
</dbReference>
<keyword evidence="12" id="KW-1185">Reference proteome</keyword>
<evidence type="ECO:0000256" key="1">
    <source>
        <dbReference type="ARBA" id="ARBA00004651"/>
    </source>
</evidence>
<feature type="transmembrane region" description="Helical" evidence="10">
    <location>
        <begin position="120"/>
        <end position="146"/>
    </location>
</feature>
<gene>
    <name evidence="11" type="ORF">PUN28_005057</name>
</gene>
<keyword evidence="3 10" id="KW-0716">Sensory transduction</keyword>
<dbReference type="Proteomes" id="UP001430953">
    <property type="component" value="Unassembled WGS sequence"/>
</dbReference>
<evidence type="ECO:0000256" key="9">
    <source>
        <dbReference type="ARBA" id="ARBA00023224"/>
    </source>
</evidence>
<feature type="transmembrane region" description="Helical" evidence="10">
    <location>
        <begin position="299"/>
        <end position="318"/>
    </location>
</feature>
<evidence type="ECO:0000256" key="2">
    <source>
        <dbReference type="ARBA" id="ARBA00022475"/>
    </source>
</evidence>
<comment type="caution">
    <text evidence="10">Lacks conserved residue(s) required for the propagation of feature annotation.</text>
</comment>
<dbReference type="InterPro" id="IPR004117">
    <property type="entry name" value="7tm6_olfct_rcpt"/>
</dbReference>
<evidence type="ECO:0000256" key="8">
    <source>
        <dbReference type="ARBA" id="ARBA00023170"/>
    </source>
</evidence>
<dbReference type="GO" id="GO:0007165">
    <property type="term" value="P:signal transduction"/>
    <property type="evidence" value="ECO:0007669"/>
    <property type="project" value="UniProtKB-KW"/>
</dbReference>
<protein>
    <recommendedName>
        <fullName evidence="10">Odorant receptor</fullName>
    </recommendedName>
</protein>